<proteinExistence type="predicted"/>
<sequence>METFSGTSKPSPWNVFNPISRRHNNLYGSGPHTTHDSGRWSNNGPSSHYFGISPDRSSGNKGFEGDFFERIYSPDAKFEAERMMMASLSKAGSRDQANRSDKIRKYCRMTVVEIGSQYGAKEWKRILSQNETTDIGVILQLQKKREKECGCEVEENLATTDPSSTLASPSMFDFSVKSDQYWEEGLKDYGPGSDMFKIAENLKLGSNPMAGNNNSRHSLNTSPSSKNETTRKGWNSAYAGLMPVPTTSSAPTESTVYLNFLNNLIKKMEVGKVVSVGGKKQLIERAVEKMVYSRSAIKAISDTKTKFGWEKEFTAKFGNNDFVMKELYQKNFVYEVEPNRPRMSSKVRAILEKHRPLLLARAETVKSDTDVVDKKRTEKVERDREVEPKPKRVGKKGMKATSSIEGTLTTMDGSGVAKVIKPSGESRTAKEIV</sequence>
<reference evidence="2" key="1">
    <citation type="submission" date="2016-11" db="UniProtKB">
        <authorList>
            <consortium name="WormBaseParasite"/>
        </authorList>
    </citation>
    <scope>IDENTIFICATION</scope>
    <source>
        <strain evidence="2">KR3021</strain>
    </source>
</reference>
<dbReference type="Proteomes" id="UP000095286">
    <property type="component" value="Unplaced"/>
</dbReference>
<evidence type="ECO:0000313" key="2">
    <source>
        <dbReference type="WBParaSite" id="RSKR_0000082000.1"/>
    </source>
</evidence>
<accession>A0AC35THW6</accession>
<organism evidence="1 2">
    <name type="scientific">Rhabditophanes sp. KR3021</name>
    <dbReference type="NCBI Taxonomy" id="114890"/>
    <lineage>
        <taxon>Eukaryota</taxon>
        <taxon>Metazoa</taxon>
        <taxon>Ecdysozoa</taxon>
        <taxon>Nematoda</taxon>
        <taxon>Chromadorea</taxon>
        <taxon>Rhabditida</taxon>
        <taxon>Tylenchina</taxon>
        <taxon>Panagrolaimomorpha</taxon>
        <taxon>Strongyloidoidea</taxon>
        <taxon>Alloionematidae</taxon>
        <taxon>Rhabditophanes</taxon>
    </lineage>
</organism>
<protein>
    <submittedName>
        <fullName evidence="2">Uncharacterized protein</fullName>
    </submittedName>
</protein>
<name>A0AC35THW6_9BILA</name>
<dbReference type="WBParaSite" id="RSKR_0000082000.1">
    <property type="protein sequence ID" value="RSKR_0000082000.1"/>
    <property type="gene ID" value="RSKR_0000082000"/>
</dbReference>
<evidence type="ECO:0000313" key="1">
    <source>
        <dbReference type="Proteomes" id="UP000095286"/>
    </source>
</evidence>